<evidence type="ECO:0000256" key="2">
    <source>
        <dbReference type="SAM" id="Phobius"/>
    </source>
</evidence>
<evidence type="ECO:0000313" key="4">
    <source>
        <dbReference type="EMBL" id="MSS90577.1"/>
    </source>
</evidence>
<feature type="transmembrane region" description="Helical" evidence="2">
    <location>
        <begin position="12"/>
        <end position="34"/>
    </location>
</feature>
<dbReference type="Proteomes" id="UP000436047">
    <property type="component" value="Unassembled WGS sequence"/>
</dbReference>
<accession>A0A6N7WJ99</accession>
<comment type="caution">
    <text evidence="4">The sequence shown here is derived from an EMBL/GenBank/DDBJ whole genome shotgun (WGS) entry which is preliminary data.</text>
</comment>
<feature type="region of interest" description="Disordered" evidence="1">
    <location>
        <begin position="175"/>
        <end position="226"/>
    </location>
</feature>
<feature type="domain" description="VanZ-like" evidence="3">
    <location>
        <begin position="23"/>
        <end position="159"/>
    </location>
</feature>
<dbReference type="InterPro" id="IPR006976">
    <property type="entry name" value="VanZ-like"/>
</dbReference>
<name>A0A6N7WJ99_9FIRM</name>
<keyword evidence="2" id="KW-1133">Transmembrane helix</keyword>
<proteinExistence type="predicted"/>
<keyword evidence="5" id="KW-1185">Reference proteome</keyword>
<dbReference type="RefSeq" id="WP_154467049.1">
    <property type="nucleotide sequence ID" value="NZ_VUMI01000041.1"/>
</dbReference>
<reference evidence="4 5" key="1">
    <citation type="submission" date="2019-08" db="EMBL/GenBank/DDBJ databases">
        <title>In-depth cultivation of the pig gut microbiome towards novel bacterial diversity and tailored functional studies.</title>
        <authorList>
            <person name="Wylensek D."/>
            <person name="Hitch T.C.A."/>
            <person name="Clavel T."/>
        </authorList>
    </citation>
    <scope>NUCLEOTIDE SEQUENCE [LARGE SCALE GENOMIC DNA]</scope>
    <source>
        <strain evidence="4 5">WCA-389-WT-23B</strain>
    </source>
</reference>
<feature type="transmembrane region" description="Helical" evidence="2">
    <location>
        <begin position="145"/>
        <end position="164"/>
    </location>
</feature>
<gene>
    <name evidence="4" type="ORF">FYJ45_20600</name>
</gene>
<protein>
    <submittedName>
        <fullName evidence="4">VanZ family protein</fullName>
    </submittedName>
</protein>
<dbReference type="EMBL" id="VUMI01000041">
    <property type="protein sequence ID" value="MSS90577.1"/>
    <property type="molecule type" value="Genomic_DNA"/>
</dbReference>
<dbReference type="AlphaFoldDB" id="A0A6N7WJ99"/>
<keyword evidence="2" id="KW-0472">Membrane</keyword>
<feature type="transmembrane region" description="Helical" evidence="2">
    <location>
        <begin position="108"/>
        <end position="125"/>
    </location>
</feature>
<sequence>MKYFKMFLKKLLRYVLKPLSFLPALMMMFVIFNFSAQDGTASSSVSSTVSVRFVQVCDRALDRGWTDAQIAHYAERIEHYVRKLAHVTEYFLLAVAVSFPLYVYRLRGWRLVLAAGLFCVCFAGLDEWHQSFVPGRSPSPRDVAIDSIGIFAGIELTRLICFIGRKTIFRPLSMDGRQEEEERQDDGEDSFRERRDYRKPLPDRGKRGGVEPAYTHRYTGELPIVK</sequence>
<keyword evidence="2" id="KW-0812">Transmembrane</keyword>
<evidence type="ECO:0000256" key="1">
    <source>
        <dbReference type="SAM" id="MobiDB-lite"/>
    </source>
</evidence>
<feature type="transmembrane region" description="Helical" evidence="2">
    <location>
        <begin position="84"/>
        <end position="103"/>
    </location>
</feature>
<feature type="compositionally biased region" description="Acidic residues" evidence="1">
    <location>
        <begin position="178"/>
        <end position="188"/>
    </location>
</feature>
<dbReference type="GeneID" id="86055430"/>
<evidence type="ECO:0000259" key="3">
    <source>
        <dbReference type="Pfam" id="PF04892"/>
    </source>
</evidence>
<feature type="compositionally biased region" description="Basic and acidic residues" evidence="1">
    <location>
        <begin position="189"/>
        <end position="209"/>
    </location>
</feature>
<evidence type="ECO:0000313" key="5">
    <source>
        <dbReference type="Proteomes" id="UP000436047"/>
    </source>
</evidence>
<dbReference type="NCBIfam" id="NF037970">
    <property type="entry name" value="vanZ_1"/>
    <property type="match status" value="1"/>
</dbReference>
<organism evidence="4 5">
    <name type="scientific">Eisenbergiella porci</name>
    <dbReference type="NCBI Taxonomy" id="2652274"/>
    <lineage>
        <taxon>Bacteria</taxon>
        <taxon>Bacillati</taxon>
        <taxon>Bacillota</taxon>
        <taxon>Clostridia</taxon>
        <taxon>Lachnospirales</taxon>
        <taxon>Lachnospiraceae</taxon>
        <taxon>Eisenbergiella</taxon>
    </lineage>
</organism>
<dbReference type="Pfam" id="PF04892">
    <property type="entry name" value="VanZ"/>
    <property type="match status" value="1"/>
</dbReference>